<organism evidence="3">
    <name type="scientific">marine metagenome</name>
    <dbReference type="NCBI Taxonomy" id="408172"/>
    <lineage>
        <taxon>unclassified sequences</taxon>
        <taxon>metagenomes</taxon>
        <taxon>ecological metagenomes</taxon>
    </lineage>
</organism>
<dbReference type="SUPFAM" id="SSF51905">
    <property type="entry name" value="FAD/NAD(P)-binding domain"/>
    <property type="match status" value="1"/>
</dbReference>
<gene>
    <name evidence="3" type="ORF">METZ01_LOCUS430316</name>
</gene>
<keyword evidence="1" id="KW-0560">Oxidoreductase</keyword>
<dbReference type="EMBL" id="UINC01172400">
    <property type="protein sequence ID" value="SVD77462.1"/>
    <property type="molecule type" value="Genomic_DNA"/>
</dbReference>
<dbReference type="Pfam" id="PF01266">
    <property type="entry name" value="DAO"/>
    <property type="match status" value="1"/>
</dbReference>
<dbReference type="InterPro" id="IPR036188">
    <property type="entry name" value="FAD/NAD-bd_sf"/>
</dbReference>
<sequence length="95" mass="10558">MSLKLLRQGLGRRPSRMWHDRPLKDHYRVVIIGGGAHGLACAYYLARDHGITDVAVLDKSYIGSGGSGRNTAILRANYLTPEGVHFYDASIKLYE</sequence>
<proteinExistence type="predicted"/>
<reference evidence="3" key="1">
    <citation type="submission" date="2018-05" db="EMBL/GenBank/DDBJ databases">
        <authorList>
            <person name="Lanie J.A."/>
            <person name="Ng W.-L."/>
            <person name="Kazmierczak K.M."/>
            <person name="Andrzejewski T.M."/>
            <person name="Davidsen T.M."/>
            <person name="Wayne K.J."/>
            <person name="Tettelin H."/>
            <person name="Glass J.I."/>
            <person name="Rusch D."/>
            <person name="Podicherti R."/>
            <person name="Tsui H.-C.T."/>
            <person name="Winkler M.E."/>
        </authorList>
    </citation>
    <scope>NUCLEOTIDE SEQUENCE</scope>
</reference>
<dbReference type="PANTHER" id="PTHR13847">
    <property type="entry name" value="SARCOSINE DEHYDROGENASE-RELATED"/>
    <property type="match status" value="1"/>
</dbReference>
<evidence type="ECO:0000259" key="2">
    <source>
        <dbReference type="Pfam" id="PF01266"/>
    </source>
</evidence>
<evidence type="ECO:0000256" key="1">
    <source>
        <dbReference type="ARBA" id="ARBA00023002"/>
    </source>
</evidence>
<dbReference type="InterPro" id="IPR006076">
    <property type="entry name" value="FAD-dep_OxRdtase"/>
</dbReference>
<feature type="non-terminal residue" evidence="3">
    <location>
        <position position="95"/>
    </location>
</feature>
<dbReference type="GO" id="GO:0005737">
    <property type="term" value="C:cytoplasm"/>
    <property type="evidence" value="ECO:0007669"/>
    <property type="project" value="TreeGrafter"/>
</dbReference>
<feature type="domain" description="FAD dependent oxidoreductase" evidence="2">
    <location>
        <begin position="28"/>
        <end position="91"/>
    </location>
</feature>
<name>A0A382Y292_9ZZZZ</name>
<evidence type="ECO:0000313" key="3">
    <source>
        <dbReference type="EMBL" id="SVD77462.1"/>
    </source>
</evidence>
<protein>
    <recommendedName>
        <fullName evidence="2">FAD dependent oxidoreductase domain-containing protein</fullName>
    </recommendedName>
</protein>
<dbReference type="PANTHER" id="PTHR13847:SF287">
    <property type="entry name" value="FAD-DEPENDENT OXIDOREDUCTASE DOMAIN-CONTAINING PROTEIN 1"/>
    <property type="match status" value="1"/>
</dbReference>
<dbReference type="GO" id="GO:0016491">
    <property type="term" value="F:oxidoreductase activity"/>
    <property type="evidence" value="ECO:0007669"/>
    <property type="project" value="UniProtKB-KW"/>
</dbReference>
<accession>A0A382Y292</accession>
<dbReference type="AlphaFoldDB" id="A0A382Y292"/>
<dbReference type="Gene3D" id="3.50.50.60">
    <property type="entry name" value="FAD/NAD(P)-binding domain"/>
    <property type="match status" value="1"/>
</dbReference>